<evidence type="ECO:0000313" key="1">
    <source>
        <dbReference type="EMBL" id="CAH0475909.1"/>
    </source>
</evidence>
<evidence type="ECO:0008006" key="3">
    <source>
        <dbReference type="Google" id="ProtNLM"/>
    </source>
</evidence>
<comment type="caution">
    <text evidence="1">The sequence shown here is derived from an EMBL/GenBank/DDBJ whole genome shotgun (WGS) entry which is preliminary data.</text>
</comment>
<name>A0AAU9KQ10_9STRA</name>
<accession>A0AAU9KQ10</accession>
<reference evidence="1" key="1">
    <citation type="submission" date="2021-11" db="EMBL/GenBank/DDBJ databases">
        <authorList>
            <person name="Islam A."/>
            <person name="Islam S."/>
            <person name="Flora M.S."/>
            <person name="Rahman M."/>
            <person name="Ziaur R.M."/>
            <person name="Epstein J.H."/>
            <person name="Hassan M."/>
            <person name="Klassen M."/>
            <person name="Woodard K."/>
            <person name="Webb A."/>
            <person name="Webby R.J."/>
            <person name="El Zowalaty M.E."/>
        </authorList>
    </citation>
    <scope>NUCLEOTIDE SEQUENCE</scope>
    <source>
        <strain evidence="1">Pbs3</strain>
    </source>
</reference>
<gene>
    <name evidence="1" type="ORF">PBS003_LOCUS2718</name>
</gene>
<organism evidence="1 2">
    <name type="scientific">Peronospora belbahrii</name>
    <dbReference type="NCBI Taxonomy" id="622444"/>
    <lineage>
        <taxon>Eukaryota</taxon>
        <taxon>Sar</taxon>
        <taxon>Stramenopiles</taxon>
        <taxon>Oomycota</taxon>
        <taxon>Peronosporomycetes</taxon>
        <taxon>Peronosporales</taxon>
        <taxon>Peronosporaceae</taxon>
        <taxon>Peronospora</taxon>
    </lineage>
</organism>
<dbReference type="AlphaFoldDB" id="A0AAU9KQ10"/>
<protein>
    <recommendedName>
        <fullName evidence="3">Chromo domain-containing protein</fullName>
    </recommendedName>
</protein>
<sequence length="122" mass="14175">MVTWITVKKDTLASRHLSISGDMIVRRSRCAFGNFGFPENLLVAEDVDRVNFDEAMLPEDSWEGDLEISEYEGEWIMEGYDAPSWVDEADLSCGALLQYFDLDRVRRDRFEVMQSHEKEDTE</sequence>
<proteinExistence type="predicted"/>
<dbReference type="EMBL" id="CAKKTJ010000131">
    <property type="protein sequence ID" value="CAH0475909.1"/>
    <property type="molecule type" value="Genomic_DNA"/>
</dbReference>
<evidence type="ECO:0000313" key="2">
    <source>
        <dbReference type="Proteomes" id="UP001160483"/>
    </source>
</evidence>
<dbReference type="Proteomes" id="UP001160483">
    <property type="component" value="Unassembled WGS sequence"/>
</dbReference>